<accession>A0A1G4I8I4</accession>
<sequence>MSISPAENDWFSFLLDQSWVAFVILGVFLVGIKIYNMRQREEGRKLLTEAVKLELLCQQIRRSKAQSERGKKDA</sequence>
<keyword evidence="1" id="KW-0472">Membrane</keyword>
<comment type="caution">
    <text evidence="2">The sequence shown here is derived from an EMBL/GenBank/DDBJ whole genome shotgun (WGS) entry which is preliminary data.</text>
</comment>
<evidence type="ECO:0000313" key="3">
    <source>
        <dbReference type="Proteomes" id="UP000195570"/>
    </source>
</evidence>
<feature type="transmembrane region" description="Helical" evidence="1">
    <location>
        <begin position="18"/>
        <end position="35"/>
    </location>
</feature>
<dbReference type="GeneID" id="92381627"/>
<dbReference type="EMBL" id="CZPT02000981">
    <property type="protein sequence ID" value="SCU68429.1"/>
    <property type="molecule type" value="Genomic_DNA"/>
</dbReference>
<dbReference type="AlphaFoldDB" id="A0A1G4I8I4"/>
<reference evidence="2" key="1">
    <citation type="submission" date="2016-09" db="EMBL/GenBank/DDBJ databases">
        <authorList>
            <person name="Hebert L."/>
            <person name="Moumen B."/>
        </authorList>
    </citation>
    <scope>NUCLEOTIDE SEQUENCE [LARGE SCALE GENOMIC DNA]</scope>
    <source>
        <strain evidence="2">OVI</strain>
    </source>
</reference>
<evidence type="ECO:0000256" key="1">
    <source>
        <dbReference type="SAM" id="Phobius"/>
    </source>
</evidence>
<keyword evidence="1" id="KW-1133">Transmembrane helix</keyword>
<organism evidence="2 3">
    <name type="scientific">Trypanosoma equiperdum</name>
    <dbReference type="NCBI Taxonomy" id="5694"/>
    <lineage>
        <taxon>Eukaryota</taxon>
        <taxon>Discoba</taxon>
        <taxon>Euglenozoa</taxon>
        <taxon>Kinetoplastea</taxon>
        <taxon>Metakinetoplastina</taxon>
        <taxon>Trypanosomatida</taxon>
        <taxon>Trypanosomatidae</taxon>
        <taxon>Trypanosoma</taxon>
    </lineage>
</organism>
<dbReference type="Proteomes" id="UP000195570">
    <property type="component" value="Unassembled WGS sequence"/>
</dbReference>
<protein>
    <submittedName>
        <fullName evidence="2">Uncharacterized protein</fullName>
    </submittedName>
</protein>
<dbReference type="RefSeq" id="XP_067079589.1">
    <property type="nucleotide sequence ID" value="XM_067223488.1"/>
</dbReference>
<name>A0A1G4I8I4_TRYEQ</name>
<gene>
    <name evidence="2" type="ORF">TEOVI_000769300</name>
</gene>
<keyword evidence="3" id="KW-1185">Reference proteome</keyword>
<keyword evidence="1" id="KW-0812">Transmembrane</keyword>
<proteinExistence type="predicted"/>
<evidence type="ECO:0000313" key="2">
    <source>
        <dbReference type="EMBL" id="SCU68429.1"/>
    </source>
</evidence>
<dbReference type="VEuPathDB" id="TriTrypDB:TEOVI_000769300"/>